<dbReference type="InterPro" id="IPR044822">
    <property type="entry name" value="Myb_DNA-bind_4"/>
</dbReference>
<organism evidence="3 4">
    <name type="scientific">Vulpes vulpes</name>
    <name type="common">Red fox</name>
    <dbReference type="NCBI Taxonomy" id="9627"/>
    <lineage>
        <taxon>Eukaryota</taxon>
        <taxon>Metazoa</taxon>
        <taxon>Chordata</taxon>
        <taxon>Craniata</taxon>
        <taxon>Vertebrata</taxon>
        <taxon>Euteleostomi</taxon>
        <taxon>Mammalia</taxon>
        <taxon>Eutheria</taxon>
        <taxon>Laurasiatheria</taxon>
        <taxon>Carnivora</taxon>
        <taxon>Caniformia</taxon>
        <taxon>Canidae</taxon>
        <taxon>Vulpes</taxon>
    </lineage>
</organism>
<dbReference type="Pfam" id="PF13837">
    <property type="entry name" value="Myb_DNA-bind_4"/>
    <property type="match status" value="1"/>
</dbReference>
<proteinExistence type="predicted"/>
<feature type="region of interest" description="Disordered" evidence="1">
    <location>
        <begin position="1"/>
        <end position="73"/>
    </location>
</feature>
<protein>
    <submittedName>
        <fullName evidence="4">Undifferentiated embryonic cell transcription factor 1</fullName>
    </submittedName>
</protein>
<keyword evidence="3" id="KW-1185">Reference proteome</keyword>
<feature type="compositionally biased region" description="Pro residues" evidence="1">
    <location>
        <begin position="42"/>
        <end position="54"/>
    </location>
</feature>
<evidence type="ECO:0000259" key="2">
    <source>
        <dbReference type="Pfam" id="PF13837"/>
    </source>
</evidence>
<dbReference type="GeneID" id="112928850"/>
<evidence type="ECO:0000313" key="4">
    <source>
        <dbReference type="RefSeq" id="XP_072594283.1"/>
    </source>
</evidence>
<evidence type="ECO:0000256" key="1">
    <source>
        <dbReference type="SAM" id="MobiDB-lite"/>
    </source>
</evidence>
<dbReference type="RefSeq" id="XP_072594283.1">
    <property type="nucleotide sequence ID" value="XM_072738182.1"/>
</dbReference>
<feature type="compositionally biased region" description="Basic and acidic residues" evidence="1">
    <location>
        <begin position="265"/>
        <end position="281"/>
    </location>
</feature>
<accession>A0ABM4YVG5</accession>
<feature type="region of interest" description="Disordered" evidence="1">
    <location>
        <begin position="159"/>
        <end position="286"/>
    </location>
</feature>
<gene>
    <name evidence="4" type="primary">UTF1</name>
</gene>
<dbReference type="Proteomes" id="UP001652641">
    <property type="component" value="Chromosome 15"/>
</dbReference>
<name>A0ABM4YVG5_VULVU</name>
<evidence type="ECO:0000313" key="3">
    <source>
        <dbReference type="Proteomes" id="UP001652641"/>
    </source>
</evidence>
<reference evidence="4" key="1">
    <citation type="submission" date="2025-08" db="UniProtKB">
        <authorList>
            <consortium name="RefSeq"/>
        </authorList>
    </citation>
    <scope>IDENTIFICATION</scope>
    <source>
        <tissue evidence="4">Cell line</tissue>
    </source>
</reference>
<feature type="compositionally biased region" description="Pro residues" evidence="1">
    <location>
        <begin position="8"/>
        <end position="21"/>
    </location>
</feature>
<sequence length="357" mass="38022">MLLRPRRPPPPALPAPASPDSPDPEPRTPPRRPASPGALAAPAPPAPPAPPAAPASPGLRGSPVSPGSAQRTPWSARETELLLGTLLQPSVWRALLLDRRQALPTYRRVSAALARQQVRRTPAQCRRRYKFLKDKLRDAHGQPPGPFDAQIRELMGLLGENGHPRGRRRSPGPGRPPRGRRPAPEAGAQGPSEPRRLAEVLPPPSARDPDAESAWRLRFSPTPPKSADAPRAPGSPPPLSAAPAPGRHEDSAPFRAPGSPPPPSLDREDPESPPRRPEHHAPPQAAAPSLNTALLQTLGHLGDIVAILGPLRDQLLTLNQHVEQLRGSFDQTVSLAVGFILGSAAASERGVLADLRE</sequence>
<feature type="domain" description="Myb/SANT-like DNA-binding" evidence="2">
    <location>
        <begin position="72"/>
        <end position="142"/>
    </location>
</feature>